<dbReference type="Gene3D" id="3.30.465.60">
    <property type="match status" value="1"/>
</dbReference>
<dbReference type="GO" id="GO:0032267">
    <property type="term" value="F:tRNA(Ile)-lysidine synthase activity"/>
    <property type="evidence" value="ECO:0007669"/>
    <property type="project" value="UniProtKB-EC"/>
</dbReference>
<dbReference type="SUPFAM" id="SSF52402">
    <property type="entry name" value="Adenine nucleotide alpha hydrolases-like"/>
    <property type="match status" value="1"/>
</dbReference>
<dbReference type="NCBIfam" id="TIGR02432">
    <property type="entry name" value="lysidine_TilS_N"/>
    <property type="match status" value="1"/>
</dbReference>
<comment type="similarity">
    <text evidence="8">Belongs to the tRNA(Ile)-lysidine synthase family.</text>
</comment>
<evidence type="ECO:0000259" key="9">
    <source>
        <dbReference type="SMART" id="SM00977"/>
    </source>
</evidence>
<keyword evidence="5 8" id="KW-0547">Nucleotide-binding</keyword>
<dbReference type="Proteomes" id="UP000265725">
    <property type="component" value="Chromosome"/>
</dbReference>
<proteinExistence type="inferred from homology"/>
<evidence type="ECO:0000256" key="8">
    <source>
        <dbReference type="HAMAP-Rule" id="MF_01161"/>
    </source>
</evidence>
<gene>
    <name evidence="8 10" type="primary">tilS</name>
    <name evidence="10" type="ORF">D3873_13020</name>
</gene>
<reference evidence="11" key="1">
    <citation type="submission" date="2018-09" db="EMBL/GenBank/DDBJ databases">
        <authorList>
            <person name="Zhu H."/>
        </authorList>
    </citation>
    <scope>NUCLEOTIDE SEQUENCE [LARGE SCALE GENOMIC DNA]</scope>
    <source>
        <strain evidence="11">K2R23-3</strain>
    </source>
</reference>
<evidence type="ECO:0000313" key="11">
    <source>
        <dbReference type="Proteomes" id="UP000265725"/>
    </source>
</evidence>
<dbReference type="CDD" id="cd01992">
    <property type="entry name" value="TilS_N"/>
    <property type="match status" value="1"/>
</dbReference>
<comment type="function">
    <text evidence="8">Ligates lysine onto the cytidine present at position 34 of the AUA codon-specific tRNA(Ile) that contains the anticodon CAU, in an ATP-dependent manner. Cytidine is converted to lysidine, thus changing the amino acid specificity of the tRNA from methionine to isoleucine.</text>
</comment>
<keyword evidence="11" id="KW-1185">Reference proteome</keyword>
<evidence type="ECO:0000256" key="4">
    <source>
        <dbReference type="ARBA" id="ARBA00022694"/>
    </source>
</evidence>
<evidence type="ECO:0000256" key="3">
    <source>
        <dbReference type="ARBA" id="ARBA00022598"/>
    </source>
</evidence>
<protein>
    <recommendedName>
        <fullName evidence="8">tRNA(Ile)-lysidine synthase</fullName>
        <ecNumber evidence="8">6.3.4.19</ecNumber>
    </recommendedName>
    <alternativeName>
        <fullName evidence="8">tRNA(Ile)-2-lysyl-cytidine synthase</fullName>
    </alternativeName>
    <alternativeName>
        <fullName evidence="8">tRNA(Ile)-lysidine synthetase</fullName>
    </alternativeName>
</protein>
<feature type="binding site" evidence="8">
    <location>
        <begin position="28"/>
        <end position="33"/>
    </location>
    <ligand>
        <name>ATP</name>
        <dbReference type="ChEBI" id="CHEBI:30616"/>
    </ligand>
</feature>
<dbReference type="SUPFAM" id="SSF56037">
    <property type="entry name" value="PheT/TilS domain"/>
    <property type="match status" value="1"/>
</dbReference>
<keyword evidence="3 8" id="KW-0436">Ligase</keyword>
<dbReference type="PANTHER" id="PTHR43033:SF1">
    <property type="entry name" value="TRNA(ILE)-LYSIDINE SYNTHASE-RELATED"/>
    <property type="match status" value="1"/>
</dbReference>
<dbReference type="GO" id="GO:0005737">
    <property type="term" value="C:cytoplasm"/>
    <property type="evidence" value="ECO:0007669"/>
    <property type="project" value="UniProtKB-SubCell"/>
</dbReference>
<evidence type="ECO:0000256" key="6">
    <source>
        <dbReference type="ARBA" id="ARBA00022840"/>
    </source>
</evidence>
<evidence type="ECO:0000256" key="2">
    <source>
        <dbReference type="ARBA" id="ARBA00022490"/>
    </source>
</evidence>
<dbReference type="RefSeq" id="WP_119884397.1">
    <property type="nucleotide sequence ID" value="NZ_CP032418.1"/>
</dbReference>
<dbReference type="AlphaFoldDB" id="A0A385YVW8"/>
<dbReference type="InterPro" id="IPR012796">
    <property type="entry name" value="Lysidine-tRNA-synth_C"/>
</dbReference>
<dbReference type="Gene3D" id="3.40.50.620">
    <property type="entry name" value="HUPs"/>
    <property type="match status" value="1"/>
</dbReference>
<dbReference type="EC" id="6.3.4.19" evidence="8"/>
<dbReference type="PANTHER" id="PTHR43033">
    <property type="entry name" value="TRNA(ILE)-LYSIDINE SYNTHASE-RELATED"/>
    <property type="match status" value="1"/>
</dbReference>
<dbReference type="GO" id="GO:0005524">
    <property type="term" value="F:ATP binding"/>
    <property type="evidence" value="ECO:0007669"/>
    <property type="project" value="UniProtKB-UniRule"/>
</dbReference>
<evidence type="ECO:0000256" key="5">
    <source>
        <dbReference type="ARBA" id="ARBA00022741"/>
    </source>
</evidence>
<dbReference type="KEGG" id="paek:D3873_13020"/>
<organism evidence="10 11">
    <name type="scientific">Paenisporosarcina cavernae</name>
    <dbReference type="NCBI Taxonomy" id="2320858"/>
    <lineage>
        <taxon>Bacteria</taxon>
        <taxon>Bacillati</taxon>
        <taxon>Bacillota</taxon>
        <taxon>Bacilli</taxon>
        <taxon>Bacillales</taxon>
        <taxon>Caryophanaceae</taxon>
        <taxon>Paenisporosarcina</taxon>
    </lineage>
</organism>
<dbReference type="HAMAP" id="MF_01161">
    <property type="entry name" value="tRNA_Ile_lys_synt"/>
    <property type="match status" value="1"/>
</dbReference>
<keyword evidence="2 8" id="KW-0963">Cytoplasm</keyword>
<dbReference type="Pfam" id="PF11734">
    <property type="entry name" value="TilS_C"/>
    <property type="match status" value="1"/>
</dbReference>
<dbReference type="SMART" id="SM00977">
    <property type="entry name" value="TilS_C"/>
    <property type="match status" value="1"/>
</dbReference>
<keyword evidence="6 8" id="KW-0067">ATP-binding</keyword>
<dbReference type="Pfam" id="PF01171">
    <property type="entry name" value="ATP_bind_3"/>
    <property type="match status" value="1"/>
</dbReference>
<comment type="subcellular location">
    <subcellularLocation>
        <location evidence="1 8">Cytoplasm</location>
    </subcellularLocation>
</comment>
<name>A0A385YVW8_9BACL</name>
<dbReference type="InterPro" id="IPR011063">
    <property type="entry name" value="TilS/TtcA_N"/>
</dbReference>
<dbReference type="InterPro" id="IPR012795">
    <property type="entry name" value="tRNA_Ile_lys_synt_N"/>
</dbReference>
<dbReference type="GO" id="GO:0006400">
    <property type="term" value="P:tRNA modification"/>
    <property type="evidence" value="ECO:0007669"/>
    <property type="project" value="UniProtKB-UniRule"/>
</dbReference>
<dbReference type="SUPFAM" id="SSF82829">
    <property type="entry name" value="MesJ substrate recognition domain-like"/>
    <property type="match status" value="1"/>
</dbReference>
<dbReference type="NCBIfam" id="TIGR02433">
    <property type="entry name" value="lysidine_TilS_C"/>
    <property type="match status" value="1"/>
</dbReference>
<comment type="domain">
    <text evidence="8">The N-terminal region contains the highly conserved SGGXDS motif, predicted to be a P-loop motif involved in ATP binding.</text>
</comment>
<evidence type="ECO:0000313" key="10">
    <source>
        <dbReference type="EMBL" id="AYC30684.1"/>
    </source>
</evidence>
<sequence length="449" mass="51231">MGITAHVSSFMETILNSQKEPSILIACSGGRDSMALIHSCLTLGLHRTYKLGVVHVNHQLRLQESEDEEAFVRAFCEQEGIAFHSQKLAVQEALEKHGGNVQHVCRELRYAYFNEVMKEHGYSVLLVGHHADDQVETILLGLQKGAPTIGMKAIRRLPYGLLARPFLLVSRAEINTYVNTHEVAYKDDSSNEKRNYRRNDIRQTILADWNKENPSLTKNVALWSEQKRAEDAYLDDMVETMLEAFIHRTEENVVAFPTIEFAKVPSALQKRAVLLLLSYLYPPNARNFPQGLIDQLHRQCVRSEGSAHIDLPWSGQANRSYSMMRFSRLNRMSPMDEPQRQSPTPFVLGSVNTQPPNKTVYFLQLKESELPLQVRKRQPGDRLLLHGMEKTKKVSRIFIDDKVPEAIRNEKSILVTATDEVIGILGVRLGNRFTKHKVDSSSHWIHFID</sequence>
<dbReference type="OrthoDB" id="9807403at2"/>
<dbReference type="EMBL" id="CP032418">
    <property type="protein sequence ID" value="AYC30684.1"/>
    <property type="molecule type" value="Genomic_DNA"/>
</dbReference>
<feature type="domain" description="Lysidine-tRNA(Ile) synthetase C-terminal" evidence="9">
    <location>
        <begin position="372"/>
        <end position="446"/>
    </location>
</feature>
<keyword evidence="4 8" id="KW-0819">tRNA processing</keyword>
<dbReference type="InterPro" id="IPR014729">
    <property type="entry name" value="Rossmann-like_a/b/a_fold"/>
</dbReference>
<comment type="catalytic activity">
    <reaction evidence="7 8">
        <text>cytidine(34) in tRNA(Ile2) + L-lysine + ATP = lysidine(34) in tRNA(Ile2) + AMP + diphosphate + H(+)</text>
        <dbReference type="Rhea" id="RHEA:43744"/>
        <dbReference type="Rhea" id="RHEA-COMP:10625"/>
        <dbReference type="Rhea" id="RHEA-COMP:10670"/>
        <dbReference type="ChEBI" id="CHEBI:15378"/>
        <dbReference type="ChEBI" id="CHEBI:30616"/>
        <dbReference type="ChEBI" id="CHEBI:32551"/>
        <dbReference type="ChEBI" id="CHEBI:33019"/>
        <dbReference type="ChEBI" id="CHEBI:82748"/>
        <dbReference type="ChEBI" id="CHEBI:83665"/>
        <dbReference type="ChEBI" id="CHEBI:456215"/>
        <dbReference type="EC" id="6.3.4.19"/>
    </reaction>
</comment>
<accession>A0A385YVW8</accession>
<evidence type="ECO:0000256" key="7">
    <source>
        <dbReference type="ARBA" id="ARBA00048539"/>
    </source>
</evidence>
<dbReference type="InterPro" id="IPR012094">
    <property type="entry name" value="tRNA_Ile_lys_synt"/>
</dbReference>
<evidence type="ECO:0000256" key="1">
    <source>
        <dbReference type="ARBA" id="ARBA00004496"/>
    </source>
</evidence>